<accession>A0ABV6VZV9</accession>
<keyword evidence="2" id="KW-1185">Reference proteome</keyword>
<dbReference type="InterPro" id="IPR036188">
    <property type="entry name" value="FAD/NAD-bd_sf"/>
</dbReference>
<dbReference type="Gene3D" id="3.50.50.60">
    <property type="entry name" value="FAD/NAD(P)-binding domain"/>
    <property type="match status" value="1"/>
</dbReference>
<proteinExistence type="predicted"/>
<gene>
    <name evidence="1" type="ORF">ACEZDE_22030</name>
</gene>
<name>A0ABV6VZV9_9ACTN</name>
<dbReference type="Proteomes" id="UP001592531">
    <property type="component" value="Unassembled WGS sequence"/>
</dbReference>
<organism evidence="1 2">
    <name type="scientific">Streptacidiphilus cavernicola</name>
    <dbReference type="NCBI Taxonomy" id="3342716"/>
    <lineage>
        <taxon>Bacteria</taxon>
        <taxon>Bacillati</taxon>
        <taxon>Actinomycetota</taxon>
        <taxon>Actinomycetes</taxon>
        <taxon>Kitasatosporales</taxon>
        <taxon>Streptomycetaceae</taxon>
        <taxon>Streptacidiphilus</taxon>
    </lineage>
</organism>
<dbReference type="EMBL" id="JBHFAB010000017">
    <property type="protein sequence ID" value="MFC1419291.1"/>
    <property type="molecule type" value="Genomic_DNA"/>
</dbReference>
<protein>
    <submittedName>
        <fullName evidence="1">Uncharacterized protein</fullName>
    </submittedName>
</protein>
<sequence>MYYSNGNYEAFARPRKPAGADRKTAWFVGAGLASLAGAAYRLLGVERGVPEVHASTYDLRALLAAASRLRDGAELSLPGPEFLRRRVLHRLEETQIGALLAEYDLLKEEEPDRP</sequence>
<comment type="caution">
    <text evidence="1">The sequence shown here is derived from an EMBL/GenBank/DDBJ whole genome shotgun (WGS) entry which is preliminary data.</text>
</comment>
<reference evidence="1 2" key="1">
    <citation type="submission" date="2024-09" db="EMBL/GenBank/DDBJ databases">
        <authorList>
            <person name="Lee S.D."/>
        </authorList>
    </citation>
    <scope>NUCLEOTIDE SEQUENCE [LARGE SCALE GENOMIC DNA]</scope>
    <source>
        <strain evidence="1 2">N8-3</strain>
    </source>
</reference>
<evidence type="ECO:0000313" key="1">
    <source>
        <dbReference type="EMBL" id="MFC1419291.1"/>
    </source>
</evidence>
<evidence type="ECO:0000313" key="2">
    <source>
        <dbReference type="Proteomes" id="UP001592531"/>
    </source>
</evidence>
<dbReference type="RefSeq" id="WP_380538454.1">
    <property type="nucleotide sequence ID" value="NZ_JBHFAB010000017.1"/>
</dbReference>